<keyword evidence="3 5" id="KW-1133">Transmembrane helix</keyword>
<dbReference type="AlphaFoldDB" id="A0A0F0LL70"/>
<feature type="transmembrane region" description="Helical" evidence="5">
    <location>
        <begin position="72"/>
        <end position="93"/>
    </location>
</feature>
<keyword evidence="7" id="KW-1185">Reference proteome</keyword>
<comment type="caution">
    <text evidence="6">The sequence shown here is derived from an EMBL/GenBank/DDBJ whole genome shotgun (WGS) entry which is preliminary data.</text>
</comment>
<evidence type="ECO:0000256" key="4">
    <source>
        <dbReference type="ARBA" id="ARBA00023136"/>
    </source>
</evidence>
<sequence>MLIALWIVNALLTLAMLGGGGMKLITPKPVLAERGMAWTDDFSAGSVKAIAALEVIGAVGLVLPLATGIAPILTPLAGTGLAVIMLGAVVVHLRRKEPATPAIVLAALAVVSAVLGFLALR</sequence>
<organism evidence="6 7">
    <name type="scientific">Microbacterium azadirachtae</name>
    <dbReference type="NCBI Taxonomy" id="582680"/>
    <lineage>
        <taxon>Bacteria</taxon>
        <taxon>Bacillati</taxon>
        <taxon>Actinomycetota</taxon>
        <taxon>Actinomycetes</taxon>
        <taxon>Micrococcales</taxon>
        <taxon>Microbacteriaceae</taxon>
        <taxon>Microbacterium</taxon>
    </lineage>
</organism>
<evidence type="ECO:0000313" key="6">
    <source>
        <dbReference type="EMBL" id="KJL33893.1"/>
    </source>
</evidence>
<dbReference type="GO" id="GO:0016020">
    <property type="term" value="C:membrane"/>
    <property type="evidence" value="ECO:0007669"/>
    <property type="project" value="UniProtKB-SubCell"/>
</dbReference>
<evidence type="ECO:0000256" key="3">
    <source>
        <dbReference type="ARBA" id="ARBA00022989"/>
    </source>
</evidence>
<protein>
    <recommendedName>
        <fullName evidence="8">DoxX-like family protein</fullName>
    </recommendedName>
</protein>
<keyword evidence="4 5" id="KW-0472">Membrane</keyword>
<name>A0A0F0LL70_9MICO</name>
<feature type="transmembrane region" description="Helical" evidence="5">
    <location>
        <begin position="99"/>
        <end position="120"/>
    </location>
</feature>
<evidence type="ECO:0000313" key="7">
    <source>
        <dbReference type="Proteomes" id="UP000033740"/>
    </source>
</evidence>
<dbReference type="EMBL" id="JYIX01000031">
    <property type="protein sequence ID" value="KJL33893.1"/>
    <property type="molecule type" value="Genomic_DNA"/>
</dbReference>
<dbReference type="RefSeq" id="WP_045271436.1">
    <property type="nucleotide sequence ID" value="NZ_JYIX01000031.1"/>
</dbReference>
<evidence type="ECO:0008006" key="8">
    <source>
        <dbReference type="Google" id="ProtNLM"/>
    </source>
</evidence>
<proteinExistence type="predicted"/>
<keyword evidence="2 5" id="KW-0812">Transmembrane</keyword>
<accession>A0A0F0LL70</accession>
<evidence type="ECO:0000256" key="5">
    <source>
        <dbReference type="SAM" id="Phobius"/>
    </source>
</evidence>
<evidence type="ECO:0000256" key="2">
    <source>
        <dbReference type="ARBA" id="ARBA00022692"/>
    </source>
</evidence>
<comment type="subcellular location">
    <subcellularLocation>
        <location evidence="1">Membrane</location>
        <topology evidence="1">Multi-pass membrane protein</topology>
    </subcellularLocation>
</comment>
<reference evidence="6 7" key="1">
    <citation type="submission" date="2015-02" db="EMBL/GenBank/DDBJ databases">
        <title>Draft genome sequences of ten Microbacterium spp. with emphasis on heavy metal contaminated environments.</title>
        <authorList>
            <person name="Corretto E."/>
        </authorList>
    </citation>
    <scope>NUCLEOTIDE SEQUENCE [LARGE SCALE GENOMIC DNA]</scope>
    <source>
        <strain evidence="6 7">ARN176</strain>
    </source>
</reference>
<dbReference type="PATRIC" id="fig|582680.6.peg.1367"/>
<evidence type="ECO:0000256" key="1">
    <source>
        <dbReference type="ARBA" id="ARBA00004141"/>
    </source>
</evidence>
<dbReference type="Pfam" id="PF13564">
    <property type="entry name" value="DoxX_2"/>
    <property type="match status" value="1"/>
</dbReference>
<dbReference type="InterPro" id="IPR032808">
    <property type="entry name" value="DoxX"/>
</dbReference>
<dbReference type="Proteomes" id="UP000033740">
    <property type="component" value="Unassembled WGS sequence"/>
</dbReference>
<gene>
    <name evidence="6" type="ORF">RS86_01329</name>
</gene>
<feature type="transmembrane region" description="Helical" evidence="5">
    <location>
        <begin position="42"/>
        <end position="65"/>
    </location>
</feature>